<dbReference type="RefSeq" id="WP_058493916.1">
    <property type="nucleotide sequence ID" value="NZ_CBCRUR010000008.1"/>
</dbReference>
<organism evidence="1 2">
    <name type="scientific">Legionella worsleiensis</name>
    <dbReference type="NCBI Taxonomy" id="45076"/>
    <lineage>
        <taxon>Bacteria</taxon>
        <taxon>Pseudomonadati</taxon>
        <taxon>Pseudomonadota</taxon>
        <taxon>Gammaproteobacteria</taxon>
        <taxon>Legionellales</taxon>
        <taxon>Legionellaceae</taxon>
        <taxon>Legionella</taxon>
    </lineage>
</organism>
<dbReference type="EMBL" id="LNZC01000027">
    <property type="protein sequence ID" value="KTD76930.1"/>
    <property type="molecule type" value="Genomic_DNA"/>
</dbReference>
<dbReference type="OrthoDB" id="9966530at2"/>
<accession>A0A0W1A6D5</accession>
<name>A0A0W1A6D5_9GAMM</name>
<dbReference type="PATRIC" id="fig|45076.6.peg.2361"/>
<evidence type="ECO:0000313" key="1">
    <source>
        <dbReference type="EMBL" id="KTD76930.1"/>
    </source>
</evidence>
<sequence length="474" mass="54398">MMDDDEVVTDIDRYEFDDDVVQKDKRIKIKIVKKDGTILNAVFSFYKLKKLKSLSLYQEANQGEDETLVHDWHMKTAPGMIIKYATDKQLAFVFTSSGSLAESFKLFHYATSILGNKKLFKEYSCYFDEVRFVGCLAAHHVTVKMLRDEYHFSESRIALLVKYEHKFNVLMQHGATLQQIKNMNPDLLAETDLYGVLKLVTLDQIMGINHNPPPAPKARFRYSENLTMQGKGKTLNGRCEIEFSKDHYDLKYHHKNSAKISALTIRSYTPDEKEKNLLDCGLQGNTPQQLIHDWYHLDDDRSEQTDGVIKKIYSPELNLVIAKKLSSDFPVKKVEHQLNSPLGINPIYYQELRFEHILQKHGCSLASFRKMPGMTVMKLKIMSDQCQFFIFLLKNGMALTDFARIDEDRLLFVFNESSSAKNALHYVKPAELFGFELKKVRPSSSGFFSQAFSEVNEFECSHAESSHAASSVSA</sequence>
<dbReference type="AlphaFoldDB" id="A0A0W1A6D5"/>
<gene>
    <name evidence="1" type="ORF">Lwor_2155</name>
</gene>
<keyword evidence="2" id="KW-1185">Reference proteome</keyword>
<reference evidence="1 2" key="1">
    <citation type="submission" date="2015-11" db="EMBL/GenBank/DDBJ databases">
        <title>Genomic analysis of 38 Legionella species identifies large and diverse effector repertoires.</title>
        <authorList>
            <person name="Burstein D."/>
            <person name="Amaro F."/>
            <person name="Zusman T."/>
            <person name="Lifshitz Z."/>
            <person name="Cohen O."/>
            <person name="Gilbert J.A."/>
            <person name="Pupko T."/>
            <person name="Shuman H.A."/>
            <person name="Segal G."/>
        </authorList>
    </citation>
    <scope>NUCLEOTIDE SEQUENCE [LARGE SCALE GENOMIC DNA]</scope>
    <source>
        <strain evidence="1 2">ATCC 49508</strain>
    </source>
</reference>
<evidence type="ECO:0000313" key="2">
    <source>
        <dbReference type="Proteomes" id="UP000054662"/>
    </source>
</evidence>
<comment type="caution">
    <text evidence="1">The sequence shown here is derived from an EMBL/GenBank/DDBJ whole genome shotgun (WGS) entry which is preliminary data.</text>
</comment>
<protein>
    <submittedName>
        <fullName evidence="1">Uncharacterized protein</fullName>
    </submittedName>
</protein>
<dbReference type="STRING" id="45076.Lwor_2155"/>
<proteinExistence type="predicted"/>
<dbReference type="Proteomes" id="UP000054662">
    <property type="component" value="Unassembled WGS sequence"/>
</dbReference>